<reference evidence="4" key="1">
    <citation type="journal article" date="2014" name="Proc. Natl. Acad. Sci. U.S.A.">
        <title>Extensive sampling of basidiomycete genomes demonstrates inadequacy of the white-rot/brown-rot paradigm for wood decay fungi.</title>
        <authorList>
            <person name="Riley R."/>
            <person name="Salamov A.A."/>
            <person name="Brown D.W."/>
            <person name="Nagy L.G."/>
            <person name="Floudas D."/>
            <person name="Held B.W."/>
            <person name="Levasseur A."/>
            <person name="Lombard V."/>
            <person name="Morin E."/>
            <person name="Otillar R."/>
            <person name="Lindquist E.A."/>
            <person name="Sun H."/>
            <person name="LaButti K.M."/>
            <person name="Schmutz J."/>
            <person name="Jabbour D."/>
            <person name="Luo H."/>
            <person name="Baker S.E."/>
            <person name="Pisabarro A.G."/>
            <person name="Walton J.D."/>
            <person name="Blanchette R.A."/>
            <person name="Henrissat B."/>
            <person name="Martin F."/>
            <person name="Cullen D."/>
            <person name="Hibbett D.S."/>
            <person name="Grigoriev I.V."/>
        </authorList>
    </citation>
    <scope>NUCLEOTIDE SEQUENCE [LARGE SCALE GENOMIC DNA]</scope>
    <source>
        <strain evidence="4">CBS 339.88</strain>
    </source>
</reference>
<feature type="compositionally biased region" description="Polar residues" evidence="1">
    <location>
        <begin position="1"/>
        <end position="13"/>
    </location>
</feature>
<proteinExistence type="predicted"/>
<dbReference type="EMBL" id="KL142386">
    <property type="protein sequence ID" value="KDR73281.1"/>
    <property type="molecule type" value="Genomic_DNA"/>
</dbReference>
<accession>A0A067SQV8</accession>
<organism evidence="3 4">
    <name type="scientific">Galerina marginata (strain CBS 339.88)</name>
    <dbReference type="NCBI Taxonomy" id="685588"/>
    <lineage>
        <taxon>Eukaryota</taxon>
        <taxon>Fungi</taxon>
        <taxon>Dikarya</taxon>
        <taxon>Basidiomycota</taxon>
        <taxon>Agaricomycotina</taxon>
        <taxon>Agaricomycetes</taxon>
        <taxon>Agaricomycetidae</taxon>
        <taxon>Agaricales</taxon>
        <taxon>Agaricineae</taxon>
        <taxon>Strophariaceae</taxon>
        <taxon>Galerina</taxon>
    </lineage>
</organism>
<evidence type="ECO:0000256" key="1">
    <source>
        <dbReference type="SAM" id="MobiDB-lite"/>
    </source>
</evidence>
<feature type="region of interest" description="Disordered" evidence="1">
    <location>
        <begin position="321"/>
        <end position="348"/>
    </location>
</feature>
<dbReference type="HOGENOM" id="CLU_060365_0_0_1"/>
<evidence type="ECO:0000313" key="3">
    <source>
        <dbReference type="EMBL" id="KDR73281.1"/>
    </source>
</evidence>
<protein>
    <recommendedName>
        <fullName evidence="2">HNH nuclease domain-containing protein</fullName>
    </recommendedName>
</protein>
<feature type="compositionally biased region" description="Acidic residues" evidence="1">
    <location>
        <begin position="326"/>
        <end position="335"/>
    </location>
</feature>
<dbReference type="InterPro" id="IPR003615">
    <property type="entry name" value="HNH_nuc"/>
</dbReference>
<dbReference type="Pfam" id="PF13391">
    <property type="entry name" value="HNH_2"/>
    <property type="match status" value="1"/>
</dbReference>
<gene>
    <name evidence="3" type="ORF">GALMADRAFT_251878</name>
</gene>
<evidence type="ECO:0000259" key="2">
    <source>
        <dbReference type="Pfam" id="PF13391"/>
    </source>
</evidence>
<name>A0A067SQV8_GALM3</name>
<dbReference type="STRING" id="685588.A0A067SQV8"/>
<feature type="domain" description="HNH nuclease" evidence="2">
    <location>
        <begin position="193"/>
        <end position="289"/>
    </location>
</feature>
<feature type="region of interest" description="Disordered" evidence="1">
    <location>
        <begin position="1"/>
        <end position="23"/>
    </location>
</feature>
<dbReference type="AlphaFoldDB" id="A0A067SQV8"/>
<sequence length="424" mass="47256">MSSHQLSASTGIDSTTPPPLTSLSSEASVKLYEEQLKPKINTIKSSNASLPSLVDAAEKIIREVFQAAPDPMRTFTFTHKKPEDQDHYEILTSISVHLDKVMLAMLAYAQECGGESGKRYVAAAIVSCSKEDSDADVVGALAALGTTWLTHLLFVFKTRTQTIDQPSTHFSQGGGSRKRSVAQNVIKRDRYECVLTGTQDVAHPKPVAGIYTARLYITHILQRALGEFDTDQNSDSYKSAATTLDILSNFTRLPAQTLEELSVHLDEPSNGMTLQSDAHYAFERFDWCLKQTMETHVYDFKIFQDRGILRKPDDNRITFADHSDDFSDSDSDSDSDSGSTLKLDSKRKPPVDLPNPIYIQIHAAIAGILNMSGAGRFLDALLDTYREDEDRLCAVRCWPELERLMEEQVLRDAVTEAFRMANVY</sequence>
<keyword evidence="4" id="KW-1185">Reference proteome</keyword>
<dbReference type="Proteomes" id="UP000027222">
    <property type="component" value="Unassembled WGS sequence"/>
</dbReference>
<dbReference type="OrthoDB" id="3163863at2759"/>
<evidence type="ECO:0000313" key="4">
    <source>
        <dbReference type="Proteomes" id="UP000027222"/>
    </source>
</evidence>